<dbReference type="PROSITE" id="PS50042">
    <property type="entry name" value="CNMP_BINDING_3"/>
    <property type="match status" value="1"/>
</dbReference>
<organism evidence="2 3">
    <name type="scientific">Flavobacterium limi</name>
    <dbReference type="NCBI Taxonomy" id="2045105"/>
    <lineage>
        <taxon>Bacteria</taxon>
        <taxon>Pseudomonadati</taxon>
        <taxon>Bacteroidota</taxon>
        <taxon>Flavobacteriia</taxon>
        <taxon>Flavobacteriales</taxon>
        <taxon>Flavobacteriaceae</taxon>
        <taxon>Flavobacterium</taxon>
    </lineage>
</organism>
<reference evidence="3" key="1">
    <citation type="journal article" date="2019" name="Int. J. Syst. Evol. Microbiol.">
        <title>The Global Catalogue of Microorganisms (GCM) 10K type strain sequencing project: providing services to taxonomists for standard genome sequencing and annotation.</title>
        <authorList>
            <consortium name="The Broad Institute Genomics Platform"/>
            <consortium name="The Broad Institute Genome Sequencing Center for Infectious Disease"/>
            <person name="Wu L."/>
            <person name="Ma J."/>
        </authorList>
    </citation>
    <scope>NUCLEOTIDE SEQUENCE [LARGE SCALE GENOMIC DNA]</scope>
    <source>
        <strain evidence="3">CGMCC 1.16060</strain>
    </source>
</reference>
<dbReference type="CDD" id="cd00038">
    <property type="entry name" value="CAP_ED"/>
    <property type="match status" value="1"/>
</dbReference>
<sequence length="193" mass="22759">MQSILTDLSRFIECNEAENQAFLDALILKKVKKKQHLLLEGDVCNFGVFIIEGCIRYYYLEDGVESTGNFFFENSWYADIDSFLNGKPSLLYIETLEDCEMYFLYKHDLDKLIRDYPVFSMFLPNMMERSIRGLTTRNKAMSTFSIEERYLRFIKDRPKVMERVPLKYVASYLGIKPESLSRLRTRLTLNSKS</sequence>
<gene>
    <name evidence="2" type="ORF">GCM10011518_00360</name>
</gene>
<comment type="caution">
    <text evidence="2">The sequence shown here is derived from an EMBL/GenBank/DDBJ whole genome shotgun (WGS) entry which is preliminary data.</text>
</comment>
<feature type="domain" description="Cyclic nucleotide-binding" evidence="1">
    <location>
        <begin position="10"/>
        <end position="113"/>
    </location>
</feature>
<dbReference type="InterPro" id="IPR000595">
    <property type="entry name" value="cNMP-bd_dom"/>
</dbReference>
<name>A0ABQ1TKA9_9FLAO</name>
<dbReference type="EMBL" id="BMKP01000001">
    <property type="protein sequence ID" value="GGE94954.1"/>
    <property type="molecule type" value="Genomic_DNA"/>
</dbReference>
<dbReference type="SMART" id="SM00100">
    <property type="entry name" value="cNMP"/>
    <property type="match status" value="1"/>
</dbReference>
<dbReference type="RefSeq" id="WP_163393129.1">
    <property type="nucleotide sequence ID" value="NZ_BMKP01000001.1"/>
</dbReference>
<protein>
    <submittedName>
        <fullName evidence="2">Cyclic nucleotide-binding protein</fullName>
    </submittedName>
</protein>
<dbReference type="InterPro" id="IPR014710">
    <property type="entry name" value="RmlC-like_jellyroll"/>
</dbReference>
<evidence type="ECO:0000313" key="3">
    <source>
        <dbReference type="Proteomes" id="UP000655016"/>
    </source>
</evidence>
<evidence type="ECO:0000259" key="1">
    <source>
        <dbReference type="PROSITE" id="PS50042"/>
    </source>
</evidence>
<dbReference type="InterPro" id="IPR018490">
    <property type="entry name" value="cNMP-bd_dom_sf"/>
</dbReference>
<dbReference type="Gene3D" id="2.60.120.10">
    <property type="entry name" value="Jelly Rolls"/>
    <property type="match status" value="1"/>
</dbReference>
<dbReference type="Pfam" id="PF00027">
    <property type="entry name" value="cNMP_binding"/>
    <property type="match status" value="1"/>
</dbReference>
<accession>A0ABQ1TKA9</accession>
<dbReference type="SUPFAM" id="SSF51206">
    <property type="entry name" value="cAMP-binding domain-like"/>
    <property type="match status" value="1"/>
</dbReference>
<proteinExistence type="predicted"/>
<evidence type="ECO:0000313" key="2">
    <source>
        <dbReference type="EMBL" id="GGE94954.1"/>
    </source>
</evidence>
<keyword evidence="3" id="KW-1185">Reference proteome</keyword>
<dbReference type="Proteomes" id="UP000655016">
    <property type="component" value="Unassembled WGS sequence"/>
</dbReference>